<evidence type="ECO:0000313" key="8">
    <source>
        <dbReference type="Proteomes" id="UP000282125"/>
    </source>
</evidence>
<evidence type="ECO:0000256" key="6">
    <source>
        <dbReference type="HAMAP-Rule" id="MF_00337"/>
    </source>
</evidence>
<evidence type="ECO:0000313" key="7">
    <source>
        <dbReference type="EMBL" id="RRH73983.1"/>
    </source>
</evidence>
<accession>A0A3P3DIF2</accession>
<dbReference type="Pfam" id="PF02609">
    <property type="entry name" value="Exonuc_VII_S"/>
    <property type="match status" value="1"/>
</dbReference>
<organism evidence="7 8">
    <name type="scientific">Falsigemmobacter faecalis</name>
    <dbReference type="NCBI Taxonomy" id="2488730"/>
    <lineage>
        <taxon>Bacteria</taxon>
        <taxon>Pseudomonadati</taxon>
        <taxon>Pseudomonadota</taxon>
        <taxon>Alphaproteobacteria</taxon>
        <taxon>Rhodobacterales</taxon>
        <taxon>Paracoccaceae</taxon>
        <taxon>Falsigemmobacter</taxon>
    </lineage>
</organism>
<evidence type="ECO:0000256" key="1">
    <source>
        <dbReference type="ARBA" id="ARBA00009998"/>
    </source>
</evidence>
<keyword evidence="8" id="KW-1185">Reference proteome</keyword>
<comment type="caution">
    <text evidence="7">The sequence shown here is derived from an EMBL/GenBank/DDBJ whole genome shotgun (WGS) entry which is preliminary data.</text>
</comment>
<keyword evidence="3 6" id="KW-0540">Nuclease</keyword>
<comment type="function">
    <text evidence="6">Bidirectionally degrades single-stranded DNA into large acid-insoluble oligonucleotides, which are then degraded further into small acid-soluble oligonucleotides.</text>
</comment>
<comment type="catalytic activity">
    <reaction evidence="6">
        <text>Exonucleolytic cleavage in either 5'- to 3'- or 3'- to 5'-direction to yield nucleoside 5'-phosphates.</text>
        <dbReference type="EC" id="3.1.11.6"/>
    </reaction>
</comment>
<dbReference type="NCBIfam" id="TIGR01280">
    <property type="entry name" value="xseB"/>
    <property type="match status" value="1"/>
</dbReference>
<dbReference type="GO" id="GO:0005829">
    <property type="term" value="C:cytosol"/>
    <property type="evidence" value="ECO:0007669"/>
    <property type="project" value="TreeGrafter"/>
</dbReference>
<keyword evidence="2 6" id="KW-0963">Cytoplasm</keyword>
<evidence type="ECO:0000256" key="3">
    <source>
        <dbReference type="ARBA" id="ARBA00022722"/>
    </source>
</evidence>
<comment type="subunit">
    <text evidence="6">Heterooligomer composed of large and small subunits.</text>
</comment>
<dbReference type="InterPro" id="IPR003761">
    <property type="entry name" value="Exonuc_VII_S"/>
</dbReference>
<dbReference type="EMBL" id="RRAZ01000015">
    <property type="protein sequence ID" value="RRH73983.1"/>
    <property type="molecule type" value="Genomic_DNA"/>
</dbReference>
<dbReference type="NCBIfam" id="NF002139">
    <property type="entry name" value="PRK00977.1-3"/>
    <property type="match status" value="1"/>
</dbReference>
<evidence type="ECO:0000256" key="5">
    <source>
        <dbReference type="ARBA" id="ARBA00022839"/>
    </source>
</evidence>
<dbReference type="GO" id="GO:0009318">
    <property type="term" value="C:exodeoxyribonuclease VII complex"/>
    <property type="evidence" value="ECO:0007669"/>
    <property type="project" value="UniProtKB-UniRule"/>
</dbReference>
<dbReference type="OrthoDB" id="9808145at2"/>
<name>A0A3P3DIF2_9RHOB</name>
<dbReference type="GO" id="GO:0008855">
    <property type="term" value="F:exodeoxyribonuclease VII activity"/>
    <property type="evidence" value="ECO:0007669"/>
    <property type="project" value="UniProtKB-UniRule"/>
</dbReference>
<dbReference type="InterPro" id="IPR037004">
    <property type="entry name" value="Exonuc_VII_ssu_sf"/>
</dbReference>
<protein>
    <recommendedName>
        <fullName evidence="6">Exodeoxyribonuclease 7 small subunit</fullName>
        <ecNumber evidence="6">3.1.11.6</ecNumber>
    </recommendedName>
    <alternativeName>
        <fullName evidence="6">Exodeoxyribonuclease VII small subunit</fullName>
        <shortName evidence="6">Exonuclease VII small subunit</shortName>
    </alternativeName>
</protein>
<gene>
    <name evidence="6" type="primary">xseB</name>
    <name evidence="7" type="ORF">EG244_11310</name>
</gene>
<dbReference type="GO" id="GO:0006308">
    <property type="term" value="P:DNA catabolic process"/>
    <property type="evidence" value="ECO:0007669"/>
    <property type="project" value="UniProtKB-UniRule"/>
</dbReference>
<dbReference type="SUPFAM" id="SSF116842">
    <property type="entry name" value="XseB-like"/>
    <property type="match status" value="1"/>
</dbReference>
<dbReference type="EC" id="3.1.11.6" evidence="6"/>
<dbReference type="HAMAP" id="MF_00337">
    <property type="entry name" value="Exonuc_7_S"/>
    <property type="match status" value="1"/>
</dbReference>
<proteinExistence type="inferred from homology"/>
<dbReference type="Gene3D" id="1.10.287.1040">
    <property type="entry name" value="Exonuclease VII, small subunit"/>
    <property type="match status" value="1"/>
</dbReference>
<dbReference type="AlphaFoldDB" id="A0A3P3DIF2"/>
<keyword evidence="4 6" id="KW-0378">Hydrolase</keyword>
<evidence type="ECO:0000256" key="4">
    <source>
        <dbReference type="ARBA" id="ARBA00022801"/>
    </source>
</evidence>
<comment type="similarity">
    <text evidence="1 6">Belongs to the XseB family.</text>
</comment>
<dbReference type="Proteomes" id="UP000282125">
    <property type="component" value="Unassembled WGS sequence"/>
</dbReference>
<sequence>MSEPMSEIASLSFEAAMARLEEIVRKLESGSVPLEESIALYEQGSALKAQCDRVLRAAEEKIEKIRSRDGVAVGTEPAEGL</sequence>
<reference evidence="7 8" key="1">
    <citation type="submission" date="2018-11" db="EMBL/GenBank/DDBJ databases">
        <title>Gemmobacter sp. nov., YIM 102744-1 draft genome.</title>
        <authorList>
            <person name="Li G."/>
            <person name="Jiang Y."/>
        </authorList>
    </citation>
    <scope>NUCLEOTIDE SEQUENCE [LARGE SCALE GENOMIC DNA]</scope>
    <source>
        <strain evidence="7 8">YIM 102744-1</strain>
    </source>
</reference>
<comment type="subcellular location">
    <subcellularLocation>
        <location evidence="6">Cytoplasm</location>
    </subcellularLocation>
</comment>
<evidence type="ECO:0000256" key="2">
    <source>
        <dbReference type="ARBA" id="ARBA00022490"/>
    </source>
</evidence>
<keyword evidence="5 6" id="KW-0269">Exonuclease</keyword>
<dbReference type="PANTHER" id="PTHR34137:SF1">
    <property type="entry name" value="EXODEOXYRIBONUCLEASE 7 SMALL SUBUNIT"/>
    <property type="match status" value="1"/>
</dbReference>
<dbReference type="PANTHER" id="PTHR34137">
    <property type="entry name" value="EXODEOXYRIBONUCLEASE 7 SMALL SUBUNIT"/>
    <property type="match status" value="1"/>
</dbReference>